<comment type="catalytic activity">
    <reaction evidence="5">
        <text>N,N-dimethyl-1,4-phenylenediamine + anthranilate + 2 NAD(+) = 2-(4-dimethylaminophenyl)diazenylbenzoate + 2 NADH + 2 H(+)</text>
        <dbReference type="Rhea" id="RHEA:55872"/>
        <dbReference type="ChEBI" id="CHEBI:15378"/>
        <dbReference type="ChEBI" id="CHEBI:15783"/>
        <dbReference type="ChEBI" id="CHEBI:16567"/>
        <dbReference type="ChEBI" id="CHEBI:57540"/>
        <dbReference type="ChEBI" id="CHEBI:57945"/>
        <dbReference type="ChEBI" id="CHEBI:71579"/>
        <dbReference type="EC" id="1.7.1.17"/>
    </reaction>
    <physiologicalReaction direction="right-to-left" evidence="5">
        <dbReference type="Rhea" id="RHEA:55874"/>
    </physiologicalReaction>
</comment>
<dbReference type="PANTHER" id="PTHR43741:SF4">
    <property type="entry name" value="FMN-DEPENDENT NADH:QUINONE OXIDOREDUCTASE"/>
    <property type="match status" value="1"/>
</dbReference>
<feature type="binding site" evidence="6">
    <location>
        <position position="10"/>
    </location>
    <ligand>
        <name>FMN</name>
        <dbReference type="ChEBI" id="CHEBI:58210"/>
    </ligand>
</feature>
<dbReference type="InterPro" id="IPR050104">
    <property type="entry name" value="FMN-dep_NADH:Q_OxRdtase_AzoR1"/>
</dbReference>
<keyword evidence="1 6" id="KW-0285">Flavoprotein</keyword>
<dbReference type="GO" id="GO:0016652">
    <property type="term" value="F:oxidoreductase activity, acting on NAD(P)H as acceptor"/>
    <property type="evidence" value="ECO:0007669"/>
    <property type="project" value="UniProtKB-UniRule"/>
</dbReference>
<comment type="similarity">
    <text evidence="6">Belongs to the azoreductase type 1 family.</text>
</comment>
<keyword evidence="9" id="KW-1185">Reference proteome</keyword>
<dbReference type="AlphaFoldDB" id="A0A5C4V3X3"/>
<feature type="binding site" evidence="6">
    <location>
        <begin position="108"/>
        <end position="111"/>
    </location>
    <ligand>
        <name>FMN</name>
        <dbReference type="ChEBI" id="CHEBI:58210"/>
    </ligand>
</feature>
<protein>
    <recommendedName>
        <fullName evidence="6">FMN dependent NADH:quinone oxidoreductase</fullName>
        <ecNumber evidence="6">1.6.5.-</ecNumber>
    </recommendedName>
    <alternativeName>
        <fullName evidence="6">Azo-dye reductase</fullName>
    </alternativeName>
    <alternativeName>
        <fullName evidence="6">FMN-dependent NADH-azo compound oxidoreductase</fullName>
    </alternativeName>
    <alternativeName>
        <fullName evidence="6">FMN-dependent NADH-azoreductase</fullName>
        <ecNumber evidence="6">1.7.1.17</ecNumber>
    </alternativeName>
</protein>
<keyword evidence="2 6" id="KW-0288">FMN</keyword>
<feature type="binding site" evidence="6">
    <location>
        <begin position="15"/>
        <end position="17"/>
    </location>
    <ligand>
        <name>FMN</name>
        <dbReference type="ChEBI" id="CHEBI:58210"/>
    </ligand>
</feature>
<evidence type="ECO:0000256" key="6">
    <source>
        <dbReference type="HAMAP-Rule" id="MF_01216"/>
    </source>
</evidence>
<dbReference type="SUPFAM" id="SSF52218">
    <property type="entry name" value="Flavoproteins"/>
    <property type="match status" value="1"/>
</dbReference>
<comment type="function">
    <text evidence="6">Also exhibits azoreductase activity. Catalyzes the reductive cleavage of the azo bond in aromatic azo compounds to the corresponding amines.</text>
</comment>
<evidence type="ECO:0000313" key="9">
    <source>
        <dbReference type="Proteomes" id="UP000311713"/>
    </source>
</evidence>
<dbReference type="InterPro" id="IPR029039">
    <property type="entry name" value="Flavoprotein-like_sf"/>
</dbReference>
<evidence type="ECO:0000259" key="7">
    <source>
        <dbReference type="Pfam" id="PF02525"/>
    </source>
</evidence>
<evidence type="ECO:0000256" key="5">
    <source>
        <dbReference type="ARBA" id="ARBA00048542"/>
    </source>
</evidence>
<reference evidence="8 9" key="1">
    <citation type="submission" date="2019-06" db="EMBL/GenBank/DDBJ databases">
        <title>Draft genome of Streptomyces sedi sp. JCM16909.</title>
        <authorList>
            <person name="Klykleung N."/>
            <person name="Tanasupawat S."/>
            <person name="Kudo T."/>
            <person name="Yuki M."/>
            <person name="Ohkuma M."/>
        </authorList>
    </citation>
    <scope>NUCLEOTIDE SEQUENCE [LARGE SCALE GENOMIC DNA]</scope>
    <source>
        <strain evidence="8 9">JCM 16909</strain>
    </source>
</reference>
<dbReference type="PANTHER" id="PTHR43741">
    <property type="entry name" value="FMN-DEPENDENT NADH-AZOREDUCTASE 1"/>
    <property type="match status" value="1"/>
</dbReference>
<evidence type="ECO:0000313" key="8">
    <source>
        <dbReference type="EMBL" id="TNM30624.1"/>
    </source>
</evidence>
<dbReference type="RefSeq" id="WP_139644095.1">
    <property type="nucleotide sequence ID" value="NZ_BAAAZS010000058.1"/>
</dbReference>
<name>A0A5C4V3X3_9ACTN</name>
<evidence type="ECO:0000256" key="4">
    <source>
        <dbReference type="ARBA" id="ARBA00023027"/>
    </source>
</evidence>
<dbReference type="EC" id="1.7.1.17" evidence="6"/>
<comment type="subunit">
    <text evidence="6">Homodimer.</text>
</comment>
<organism evidence="8 9">
    <name type="scientific">Streptomyces sedi</name>
    <dbReference type="NCBI Taxonomy" id="555059"/>
    <lineage>
        <taxon>Bacteria</taxon>
        <taxon>Bacillati</taxon>
        <taxon>Actinomycetota</taxon>
        <taxon>Actinomycetes</taxon>
        <taxon>Kitasatosporales</taxon>
        <taxon>Streptomycetaceae</taxon>
        <taxon>Streptomyces</taxon>
    </lineage>
</organism>
<proteinExistence type="inferred from homology"/>
<sequence>MAHLLHLDASARTDSFSRELGAAFVTRWRAARPEGTYTYRDLLAEPVAPIDEARVKLAARSSLDGVKDLATMDEAVAAAPELAGAWAATRPLVTQLLAADVLLVGTPMYNFTIPAALKAWIDQVTLRWLPLAGKSAVILSARGGAYGPGTPRQPFDFQEPYLRAYFSALGLEDVEFVHTELTSAPVMPFLKPFRDAHEASRAAALEAVEALAAGVPAEARANRTVP</sequence>
<accession>A0A5C4V3X3</accession>
<dbReference type="EC" id="1.6.5.-" evidence="6"/>
<comment type="catalytic activity">
    <reaction evidence="6">
        <text>2 a quinone + NADH + H(+) = 2 a 1,4-benzosemiquinone + NAD(+)</text>
        <dbReference type="Rhea" id="RHEA:65952"/>
        <dbReference type="ChEBI" id="CHEBI:15378"/>
        <dbReference type="ChEBI" id="CHEBI:57540"/>
        <dbReference type="ChEBI" id="CHEBI:57945"/>
        <dbReference type="ChEBI" id="CHEBI:132124"/>
        <dbReference type="ChEBI" id="CHEBI:134225"/>
    </reaction>
</comment>
<comment type="cofactor">
    <cofactor evidence="6">
        <name>FMN</name>
        <dbReference type="ChEBI" id="CHEBI:58210"/>
    </cofactor>
    <text evidence="6">Binds 1 FMN per subunit.</text>
</comment>
<feature type="domain" description="Flavodoxin-like fold" evidence="7">
    <location>
        <begin position="3"/>
        <end position="183"/>
    </location>
</feature>
<dbReference type="InterPro" id="IPR023048">
    <property type="entry name" value="NADH:quinone_OxRdtase_FMN_depd"/>
</dbReference>
<evidence type="ECO:0000256" key="1">
    <source>
        <dbReference type="ARBA" id="ARBA00022630"/>
    </source>
</evidence>
<evidence type="ECO:0000256" key="2">
    <source>
        <dbReference type="ARBA" id="ARBA00022643"/>
    </source>
</evidence>
<dbReference type="OrthoDB" id="9805013at2"/>
<dbReference type="GO" id="GO:0016655">
    <property type="term" value="F:oxidoreductase activity, acting on NAD(P)H, quinone or similar compound as acceptor"/>
    <property type="evidence" value="ECO:0007669"/>
    <property type="project" value="InterPro"/>
</dbReference>
<keyword evidence="4 6" id="KW-0520">NAD</keyword>
<dbReference type="HAMAP" id="MF_01216">
    <property type="entry name" value="Azoreductase_type1"/>
    <property type="match status" value="1"/>
</dbReference>
<dbReference type="EMBL" id="VDGT01000007">
    <property type="protein sequence ID" value="TNM30624.1"/>
    <property type="molecule type" value="Genomic_DNA"/>
</dbReference>
<dbReference type="GO" id="GO:0010181">
    <property type="term" value="F:FMN binding"/>
    <property type="evidence" value="ECO:0007669"/>
    <property type="project" value="UniProtKB-UniRule"/>
</dbReference>
<comment type="caution">
    <text evidence="8">The sequence shown here is derived from an EMBL/GenBank/DDBJ whole genome shotgun (WGS) entry which is preliminary data.</text>
</comment>
<comment type="function">
    <text evidence="6">Quinone reductase that provides resistance to thiol-specific stress caused by electrophilic quinones.</text>
</comment>
<evidence type="ECO:0000256" key="3">
    <source>
        <dbReference type="ARBA" id="ARBA00023002"/>
    </source>
</evidence>
<dbReference type="Proteomes" id="UP000311713">
    <property type="component" value="Unassembled WGS sequence"/>
</dbReference>
<dbReference type="InterPro" id="IPR003680">
    <property type="entry name" value="Flavodoxin_fold"/>
</dbReference>
<dbReference type="Gene3D" id="3.40.50.360">
    <property type="match status" value="1"/>
</dbReference>
<comment type="caution">
    <text evidence="6">Lacks conserved residue(s) required for the propagation of feature annotation.</text>
</comment>
<dbReference type="Pfam" id="PF02525">
    <property type="entry name" value="Flavodoxin_2"/>
    <property type="match status" value="1"/>
</dbReference>
<gene>
    <name evidence="6" type="primary">azoR</name>
    <name evidence="8" type="ORF">FH715_11520</name>
</gene>
<dbReference type="GO" id="GO:0009055">
    <property type="term" value="F:electron transfer activity"/>
    <property type="evidence" value="ECO:0007669"/>
    <property type="project" value="UniProtKB-UniRule"/>
</dbReference>
<keyword evidence="3 6" id="KW-0560">Oxidoreductase</keyword>